<dbReference type="Proteomes" id="UP001217918">
    <property type="component" value="Unassembled WGS sequence"/>
</dbReference>
<protein>
    <submittedName>
        <fullName evidence="2">Uncharacterized protein</fullName>
    </submittedName>
</protein>
<reference evidence="2" key="1">
    <citation type="journal article" date="2023" name="Mol. Plant Microbe Interact.">
        <title>Elucidating the Obligate Nature and Biological Capacity of an Invasive Fungal Corn Pathogen.</title>
        <authorList>
            <person name="MacCready J.S."/>
            <person name="Roggenkamp E.M."/>
            <person name="Gdanetz K."/>
            <person name="Chilvers M.I."/>
        </authorList>
    </citation>
    <scope>NUCLEOTIDE SEQUENCE</scope>
    <source>
        <strain evidence="2">PM02</strain>
    </source>
</reference>
<keyword evidence="3" id="KW-1185">Reference proteome</keyword>
<evidence type="ECO:0000313" key="3">
    <source>
        <dbReference type="Proteomes" id="UP001217918"/>
    </source>
</evidence>
<feature type="region of interest" description="Disordered" evidence="1">
    <location>
        <begin position="155"/>
        <end position="179"/>
    </location>
</feature>
<comment type="caution">
    <text evidence="2">The sequence shown here is derived from an EMBL/GenBank/DDBJ whole genome shotgun (WGS) entry which is preliminary data.</text>
</comment>
<evidence type="ECO:0000256" key="1">
    <source>
        <dbReference type="SAM" id="MobiDB-lite"/>
    </source>
</evidence>
<dbReference type="AlphaFoldDB" id="A0AAD9I8U1"/>
<proteinExistence type="predicted"/>
<organism evidence="2 3">
    <name type="scientific">Phyllachora maydis</name>
    <dbReference type="NCBI Taxonomy" id="1825666"/>
    <lineage>
        <taxon>Eukaryota</taxon>
        <taxon>Fungi</taxon>
        <taxon>Dikarya</taxon>
        <taxon>Ascomycota</taxon>
        <taxon>Pezizomycotina</taxon>
        <taxon>Sordariomycetes</taxon>
        <taxon>Sordariomycetidae</taxon>
        <taxon>Phyllachorales</taxon>
        <taxon>Phyllachoraceae</taxon>
        <taxon>Phyllachora</taxon>
    </lineage>
</organism>
<evidence type="ECO:0000313" key="2">
    <source>
        <dbReference type="EMBL" id="KAK2072402.1"/>
    </source>
</evidence>
<accession>A0AAD9I8U1</accession>
<gene>
    <name evidence="2" type="ORF">P8C59_006759</name>
</gene>
<dbReference type="EMBL" id="JAQQPM010000006">
    <property type="protein sequence ID" value="KAK2072402.1"/>
    <property type="molecule type" value="Genomic_DNA"/>
</dbReference>
<name>A0AAD9I8U1_9PEZI</name>
<sequence>MRGFPLINQYTLFHNDDPHLARKSEAALLDMPPVLHAPQAAPVPLSQSGREGRNVNGIRFMHHHNPGLVTSHRRLILHVLPHSPVDPSEPFPFAAAGDDRGRHSSHNSAVMCETCVDIGIQWARAARRRSIVTEKTKNAVCNGPVTATAWNPDKHSAAQSITAPQAPPCPAPSIRRRNA</sequence>